<evidence type="ECO:0000256" key="8">
    <source>
        <dbReference type="HAMAP-Rule" id="MF_00134"/>
    </source>
</evidence>
<comment type="pathway">
    <text evidence="2 8">Amino-acid biosynthesis; L-tryptophan biosynthesis; L-tryptophan from chorismate: step 4/5.</text>
</comment>
<dbReference type="NCBIfam" id="NF001377">
    <property type="entry name" value="PRK00278.2-4"/>
    <property type="match status" value="1"/>
</dbReference>
<dbReference type="InterPro" id="IPR013798">
    <property type="entry name" value="Indole-3-glycerol_P_synth_dom"/>
</dbReference>
<dbReference type="RefSeq" id="WP_123290159.1">
    <property type="nucleotide sequence ID" value="NZ_RJVA01000011.1"/>
</dbReference>
<dbReference type="GO" id="GO:0004640">
    <property type="term" value="F:phosphoribosylanthranilate isomerase activity"/>
    <property type="evidence" value="ECO:0007669"/>
    <property type="project" value="TreeGrafter"/>
</dbReference>
<evidence type="ECO:0000256" key="3">
    <source>
        <dbReference type="ARBA" id="ARBA00022605"/>
    </source>
</evidence>
<evidence type="ECO:0000259" key="9">
    <source>
        <dbReference type="Pfam" id="PF00218"/>
    </source>
</evidence>
<dbReference type="EMBL" id="RJVA01000011">
    <property type="protein sequence ID" value="ROQ93596.1"/>
    <property type="molecule type" value="Genomic_DNA"/>
</dbReference>
<dbReference type="EC" id="4.1.1.48" evidence="8"/>
<comment type="caution">
    <text evidence="10">The sequence shown here is derived from an EMBL/GenBank/DDBJ whole genome shotgun (WGS) entry which is preliminary data.</text>
</comment>
<dbReference type="InterPro" id="IPR011060">
    <property type="entry name" value="RibuloseP-bd_barrel"/>
</dbReference>
<proteinExistence type="inferred from homology"/>
<dbReference type="OrthoDB" id="9804217at2"/>
<dbReference type="InterPro" id="IPR013785">
    <property type="entry name" value="Aldolase_TIM"/>
</dbReference>
<dbReference type="Pfam" id="PF00218">
    <property type="entry name" value="IGPS"/>
    <property type="match status" value="1"/>
</dbReference>
<dbReference type="GO" id="GO:0000162">
    <property type="term" value="P:L-tryptophan biosynthetic process"/>
    <property type="evidence" value="ECO:0007669"/>
    <property type="project" value="UniProtKB-UniRule"/>
</dbReference>
<dbReference type="InterPro" id="IPR045186">
    <property type="entry name" value="Indole-3-glycerol_P_synth"/>
</dbReference>
<keyword evidence="4 8" id="KW-0210">Decarboxylase</keyword>
<comment type="catalytic activity">
    <reaction evidence="1 8">
        <text>1-(2-carboxyphenylamino)-1-deoxy-D-ribulose 5-phosphate + H(+) = (1S,2R)-1-C-(indol-3-yl)glycerol 3-phosphate + CO2 + H2O</text>
        <dbReference type="Rhea" id="RHEA:23476"/>
        <dbReference type="ChEBI" id="CHEBI:15377"/>
        <dbReference type="ChEBI" id="CHEBI:15378"/>
        <dbReference type="ChEBI" id="CHEBI:16526"/>
        <dbReference type="ChEBI" id="CHEBI:58613"/>
        <dbReference type="ChEBI" id="CHEBI:58866"/>
        <dbReference type="EC" id="4.1.1.48"/>
    </reaction>
</comment>
<keyword evidence="5 8" id="KW-0822">Tryptophan biosynthesis</keyword>
<name>A0A3N1V263_9BACT</name>
<accession>A0A3N1V263</accession>
<dbReference type="Proteomes" id="UP000276223">
    <property type="component" value="Unassembled WGS sequence"/>
</dbReference>
<evidence type="ECO:0000256" key="4">
    <source>
        <dbReference type="ARBA" id="ARBA00022793"/>
    </source>
</evidence>
<evidence type="ECO:0000256" key="6">
    <source>
        <dbReference type="ARBA" id="ARBA00023141"/>
    </source>
</evidence>
<dbReference type="CDD" id="cd00331">
    <property type="entry name" value="IGPS"/>
    <property type="match status" value="1"/>
</dbReference>
<dbReference type="Gene3D" id="3.20.20.70">
    <property type="entry name" value="Aldolase class I"/>
    <property type="match status" value="1"/>
</dbReference>
<protein>
    <recommendedName>
        <fullName evidence="8">Indole-3-glycerol phosphate synthase</fullName>
        <shortName evidence="8">IGPS</shortName>
        <ecNumber evidence="8">4.1.1.48</ecNumber>
    </recommendedName>
</protein>
<dbReference type="SUPFAM" id="SSF51366">
    <property type="entry name" value="Ribulose-phoshate binding barrel"/>
    <property type="match status" value="1"/>
</dbReference>
<evidence type="ECO:0000256" key="2">
    <source>
        <dbReference type="ARBA" id="ARBA00004696"/>
    </source>
</evidence>
<dbReference type="FunFam" id="3.20.20.70:FF:000024">
    <property type="entry name" value="Indole-3-glycerol phosphate synthase"/>
    <property type="match status" value="1"/>
</dbReference>
<dbReference type="PANTHER" id="PTHR22854">
    <property type="entry name" value="TRYPTOPHAN BIOSYNTHESIS PROTEIN"/>
    <property type="match status" value="1"/>
</dbReference>
<gene>
    <name evidence="8" type="primary">trpC</name>
    <name evidence="10" type="ORF">EDC27_1627</name>
</gene>
<evidence type="ECO:0000256" key="5">
    <source>
        <dbReference type="ARBA" id="ARBA00022822"/>
    </source>
</evidence>
<evidence type="ECO:0000256" key="1">
    <source>
        <dbReference type="ARBA" id="ARBA00001633"/>
    </source>
</evidence>
<feature type="domain" description="Indole-3-glycerol phosphate synthase" evidence="9">
    <location>
        <begin position="5"/>
        <end position="266"/>
    </location>
</feature>
<evidence type="ECO:0000313" key="10">
    <source>
        <dbReference type="EMBL" id="ROQ93596.1"/>
    </source>
</evidence>
<evidence type="ECO:0000256" key="7">
    <source>
        <dbReference type="ARBA" id="ARBA00023239"/>
    </source>
</evidence>
<dbReference type="HAMAP" id="MF_00134_B">
    <property type="entry name" value="IGPS_B"/>
    <property type="match status" value="1"/>
</dbReference>
<dbReference type="UniPathway" id="UPA00035">
    <property type="reaction ID" value="UER00043"/>
</dbReference>
<evidence type="ECO:0000313" key="11">
    <source>
        <dbReference type="Proteomes" id="UP000276223"/>
    </source>
</evidence>
<keyword evidence="3 8" id="KW-0028">Amino-acid biosynthesis</keyword>
<keyword evidence="6 8" id="KW-0057">Aromatic amino acid biosynthesis</keyword>
<sequence length="295" mass="31879">MSDRLAKILEVKRREVAARAAQRPLEDLRRLAEAMPKPRPFASALYAGRQNNSGPQSGSVHIIAEIKRASPSKGMLRPDLNPAVYAQAYARGGAAALSVLTDSPFFRGSLDDLKAARSAVSLPVLRKDFTVSVYQIYEARVSEADAVLLIVRAVPEGFLRDALALCDALGLSALTEVHDEAELETALRCGARLVGVNNRNLKTFETSLDTSLRLRPMIPVDCIMVAESGIRDRSDIERLVAAGIRNFLVGESLVRASNPETAVRRLIEPMVAAGDVRATNVSPPRAKSGASHHGH</sequence>
<organism evidence="10 11">
    <name type="scientific">Desulfosoma caldarium</name>
    <dbReference type="NCBI Taxonomy" id="610254"/>
    <lineage>
        <taxon>Bacteria</taxon>
        <taxon>Pseudomonadati</taxon>
        <taxon>Thermodesulfobacteriota</taxon>
        <taxon>Syntrophobacteria</taxon>
        <taxon>Syntrophobacterales</taxon>
        <taxon>Syntrophobacteraceae</taxon>
        <taxon>Desulfosoma</taxon>
    </lineage>
</organism>
<dbReference type="AlphaFoldDB" id="A0A3N1V263"/>
<reference evidence="10 11" key="1">
    <citation type="submission" date="2018-11" db="EMBL/GenBank/DDBJ databases">
        <title>Genomic Encyclopedia of Type Strains, Phase IV (KMG-IV): sequencing the most valuable type-strain genomes for metagenomic binning, comparative biology and taxonomic classification.</title>
        <authorList>
            <person name="Goeker M."/>
        </authorList>
    </citation>
    <scope>NUCLEOTIDE SEQUENCE [LARGE SCALE GENOMIC DNA]</scope>
    <source>
        <strain evidence="10 11">DSM 22027</strain>
    </source>
</reference>
<dbReference type="GO" id="GO:0004425">
    <property type="term" value="F:indole-3-glycerol-phosphate synthase activity"/>
    <property type="evidence" value="ECO:0007669"/>
    <property type="project" value="UniProtKB-UniRule"/>
</dbReference>
<dbReference type="InterPro" id="IPR001468">
    <property type="entry name" value="Indole-3-GlycerolPSynthase_CS"/>
</dbReference>
<dbReference type="PANTHER" id="PTHR22854:SF2">
    <property type="entry name" value="INDOLE-3-GLYCEROL-PHOSPHATE SYNTHASE"/>
    <property type="match status" value="1"/>
</dbReference>
<keyword evidence="7 8" id="KW-0456">Lyase</keyword>
<dbReference type="PROSITE" id="PS00614">
    <property type="entry name" value="IGPS"/>
    <property type="match status" value="1"/>
</dbReference>
<comment type="similarity">
    <text evidence="8">Belongs to the TrpC family.</text>
</comment>
<keyword evidence="11" id="KW-1185">Reference proteome</keyword>